<dbReference type="SUPFAM" id="SSF141571">
    <property type="entry name" value="Pentapeptide repeat-like"/>
    <property type="match status" value="1"/>
</dbReference>
<feature type="transmembrane region" description="Helical" evidence="1">
    <location>
        <begin position="30"/>
        <end position="47"/>
    </location>
</feature>
<proteinExistence type="predicted"/>
<name>A0AAN0NJG5_9RHOB</name>
<reference evidence="2 3" key="2">
    <citation type="submission" date="2024-08" db="EMBL/GenBank/DDBJ databases">
        <title>Phylogenomic analyses of a clade within the roseobacter group suggest taxonomic reassignments of species of the genera Aestuariivita, Citreicella, Loktanella, Nautella, Pelagibaca, Ruegeria, Thalassobius, Thiobacimonas and Tropicibacter, and the proposal o.</title>
        <authorList>
            <person name="Jeon C.O."/>
        </authorList>
    </citation>
    <scope>NUCLEOTIDE SEQUENCE [LARGE SCALE GENOMIC DNA]</scope>
    <source>
        <strain evidence="2 3">SS1-5</strain>
    </source>
</reference>
<dbReference type="Pfam" id="PF00805">
    <property type="entry name" value="Pentapeptide"/>
    <property type="match status" value="3"/>
</dbReference>
<feature type="transmembrane region" description="Helical" evidence="1">
    <location>
        <begin position="148"/>
        <end position="168"/>
    </location>
</feature>
<keyword evidence="1" id="KW-0812">Transmembrane</keyword>
<dbReference type="PANTHER" id="PTHR14136:SF17">
    <property type="entry name" value="BTB_POZ DOMAIN-CONTAINING PROTEIN KCTD9"/>
    <property type="match status" value="1"/>
</dbReference>
<sequence length="655" mass="72803">MSDDATTPQVSAEDAIARIAELTRNTRTTWFSLLGVLLFVGVTLLGFDHIDFYGYDRQTQLPLIGVSVPTRFFFWTAPILVAANYIYFHLYLIRLWDALGDAPPQVKGAPLGRAIPPWLVVDAALWLRNQRRADGCTDRRPLEGLAALLNFLLTWGLGLVIGVMAWWLSAVARDLMMTGLAAMALAAMTLTAIASLVAMWHRMVRNQPPGRPILAGSVAVLIALALAAPTYFRTTDPAPWMTQLAELQVRSDDGDRMVRKLRAVPTYAQQSSPLWDRLWTLAEIDLEGEELVERPRDWLPYDLVRAEALRDWCGKSTMPGCGTTGEYDRDFNAEFWDRRKSVLAPLRRPEWHRPGRDKPDLRGANLRSTFLAGLDLSQTNLEGADLRNAELQAANLRDANLRLADLGSAQMQGVDLDWANLRQADLRNVALHWARLNRVEGQGAFFGGANLRGAMLEFAALRGASFHGAKLRWTHFDRSYLTDADFGRADLQLARLSSFSMERAVFAHASLEQTLIEKTLLDGGDLWHLYSNARLNGSIHLGGALRNLDLRHIDPQSRGFDWRTVFADGSVQGQTAFAQAMGLAGPPCHWTSDILDDATFFGHWRGWIEAAPEDFYPSWGTASPADWQEVAPIPPPAGCVWATTPQAVAALRGSR</sequence>
<dbReference type="Proteomes" id="UP001470809">
    <property type="component" value="Chromosome"/>
</dbReference>
<dbReference type="EMBL" id="CP151767">
    <property type="protein sequence ID" value="WZU66132.2"/>
    <property type="molecule type" value="Genomic_DNA"/>
</dbReference>
<feature type="transmembrane region" description="Helical" evidence="1">
    <location>
        <begin position="68"/>
        <end position="88"/>
    </location>
</feature>
<dbReference type="AlphaFoldDB" id="A0AAN0NJG5"/>
<dbReference type="RefSeq" id="WP_373635509.1">
    <property type="nucleotide sequence ID" value="NZ_CP151767.2"/>
</dbReference>
<accession>A0AAN0NJG5</accession>
<dbReference type="InterPro" id="IPR001646">
    <property type="entry name" value="5peptide_repeat"/>
</dbReference>
<evidence type="ECO:0000313" key="2">
    <source>
        <dbReference type="EMBL" id="WZU66132.2"/>
    </source>
</evidence>
<feature type="transmembrane region" description="Helical" evidence="1">
    <location>
        <begin position="212"/>
        <end position="232"/>
    </location>
</feature>
<evidence type="ECO:0000313" key="3">
    <source>
        <dbReference type="Proteomes" id="UP001470809"/>
    </source>
</evidence>
<gene>
    <name evidence="2" type="ORF">AABB31_13720</name>
</gene>
<protein>
    <submittedName>
        <fullName evidence="2">Pentapeptide repeat-containing protein</fullName>
    </submittedName>
</protein>
<dbReference type="PANTHER" id="PTHR14136">
    <property type="entry name" value="BTB_POZ DOMAIN-CONTAINING PROTEIN KCTD9"/>
    <property type="match status" value="1"/>
</dbReference>
<keyword evidence="1" id="KW-1133">Transmembrane helix</keyword>
<organism evidence="2 3">
    <name type="scientific">Yoonia rhodophyticola</name>
    <dbReference type="NCBI Taxonomy" id="3137370"/>
    <lineage>
        <taxon>Bacteria</taxon>
        <taxon>Pseudomonadati</taxon>
        <taxon>Pseudomonadota</taxon>
        <taxon>Alphaproteobacteria</taxon>
        <taxon>Rhodobacterales</taxon>
        <taxon>Paracoccaceae</taxon>
        <taxon>Yoonia</taxon>
    </lineage>
</organism>
<dbReference type="Gene3D" id="2.160.20.80">
    <property type="entry name" value="E3 ubiquitin-protein ligase SopA"/>
    <property type="match status" value="2"/>
</dbReference>
<dbReference type="InterPro" id="IPR051082">
    <property type="entry name" value="Pentapeptide-BTB/POZ_domain"/>
</dbReference>
<reference evidence="3" key="1">
    <citation type="submission" date="2024-04" db="EMBL/GenBank/DDBJ databases">
        <title>Phylogenomic analyses of a clade within the roseobacter group suggest taxonomic reassignments of species of the genera Aestuariivita, Citreicella, Loktanella, Nautella, Pelagibaca, Ruegeria, Thalassobius, Thiobacimonas and Tropicibacter, and the proposal o.</title>
        <authorList>
            <person name="Jeon C.O."/>
        </authorList>
    </citation>
    <scope>NUCLEOTIDE SEQUENCE [LARGE SCALE GENOMIC DNA]</scope>
    <source>
        <strain evidence="3">SS1-5</strain>
    </source>
</reference>
<keyword evidence="3" id="KW-1185">Reference proteome</keyword>
<keyword evidence="1" id="KW-0472">Membrane</keyword>
<evidence type="ECO:0000256" key="1">
    <source>
        <dbReference type="SAM" id="Phobius"/>
    </source>
</evidence>
<feature type="transmembrane region" description="Helical" evidence="1">
    <location>
        <begin position="180"/>
        <end position="200"/>
    </location>
</feature>
<dbReference type="KEGG" id="yrh:AABB31_13720"/>